<evidence type="ECO:0000259" key="11">
    <source>
        <dbReference type="Pfam" id="PF05649"/>
    </source>
</evidence>
<keyword evidence="6" id="KW-0378">Hydrolase</keyword>
<keyword evidence="9" id="KW-0732">Signal</keyword>
<dbReference type="Gene3D" id="3.40.390.10">
    <property type="entry name" value="Collagenase (Catalytic Domain)"/>
    <property type="match status" value="1"/>
</dbReference>
<evidence type="ECO:0000256" key="1">
    <source>
        <dbReference type="ARBA" id="ARBA00001947"/>
    </source>
</evidence>
<dbReference type="PRINTS" id="PR00786">
    <property type="entry name" value="NEPRILYSIN"/>
</dbReference>
<keyword evidence="7" id="KW-0862">Zinc</keyword>
<dbReference type="OrthoDB" id="6475849at2759"/>
<evidence type="ECO:0000256" key="9">
    <source>
        <dbReference type="SAM" id="SignalP"/>
    </source>
</evidence>
<feature type="domain" description="Peptidase M13 C-terminal" evidence="10">
    <location>
        <begin position="520"/>
        <end position="732"/>
    </location>
</feature>
<dbReference type="Pfam" id="PF05649">
    <property type="entry name" value="Peptidase_M13_N"/>
    <property type="match status" value="1"/>
</dbReference>
<sequence length="737" mass="85826">MLIKSILLLSCVGIFCVILGKPMTNTSTTLSAPTPLPTAQNPLQSDENIVLPQSIDTDVVNSLDDKELEFRSLYATQMLSFMNQSIQPCDDFYEYACGNWKNVIKPRQTNHKRNNLLDIAYKLDDIAEMILQRPHINDIAPEYAAEFEKVQKFYNNCLQSEIHPMRKSQVYLEAIRKIGGFPAVDNEWDASKFSWLNMSAHMSNFGLKNLIEEKIIPQHPFQPYFEIPDFGFDIELHYDNIKNSSSNAYTKNWQRMNDILSIYEVEAEQRSKIISDIFEFLNATLNIVEKFNESDIECFIISNDFEVIDLSVVDKQFLAYYEIVWPGDINQYVEDLHKPCAYLYYHLDKIVEQQKEAVANYLALKFLYHIDARLKDATFQKDFCLQTVKRSLEYFFDHLYMKLYFNDEIHNDVKKMIKEIRQSLHTILLEADWLDETTRDAALLKESSMAEYVGRYEDKEMTTRLLGQIKNLQFVEGNFEQNLLNLKEFKESITRYNGLHYKELSNTTKPLELFLGMQVNAFYYNIDNAIYVTAGILHPPAFHKSWPNVLKYATLGFFVGHEFTHGFDSVGAYYDGGGNNNYWWSPKSSTVFEERSECFVDHYQNYTIPEIQRNVNGKNTKDENIADGGGIRMALMAYRRYVKDITKNTDTSLTNFYKDERMPGLDFTPEQLFFVAAAQVWCASYKEGDYWEELSDEHTIDKYRVLGMVSNNEDFAKAYNCTKGSKMNPSNDKCTIW</sequence>
<evidence type="ECO:0000256" key="6">
    <source>
        <dbReference type="ARBA" id="ARBA00022801"/>
    </source>
</evidence>
<keyword evidence="5" id="KW-0479">Metal-binding</keyword>
<dbReference type="GO" id="GO:0005886">
    <property type="term" value="C:plasma membrane"/>
    <property type="evidence" value="ECO:0007669"/>
    <property type="project" value="UniProtKB-SubCell"/>
</dbReference>
<dbReference type="InterPro" id="IPR018497">
    <property type="entry name" value="Peptidase_M13_C"/>
</dbReference>
<feature type="signal peptide" evidence="9">
    <location>
        <begin position="1"/>
        <end position="20"/>
    </location>
</feature>
<dbReference type="GO" id="GO:0004222">
    <property type="term" value="F:metalloendopeptidase activity"/>
    <property type="evidence" value="ECO:0007669"/>
    <property type="project" value="InterPro"/>
</dbReference>
<evidence type="ECO:0000256" key="5">
    <source>
        <dbReference type="ARBA" id="ARBA00022723"/>
    </source>
</evidence>
<evidence type="ECO:0000256" key="8">
    <source>
        <dbReference type="ARBA" id="ARBA00023049"/>
    </source>
</evidence>
<comment type="similarity">
    <text evidence="3">Belongs to the peptidase M13 family.</text>
</comment>
<keyword evidence="8" id="KW-0482">Metalloprotease</keyword>
<dbReference type="VEuPathDB" id="VectorBase:SCAU015769"/>
<evidence type="ECO:0000256" key="2">
    <source>
        <dbReference type="ARBA" id="ARBA00004401"/>
    </source>
</evidence>
<dbReference type="EnsemblMetazoa" id="SCAU015769-RA">
    <property type="protein sequence ID" value="SCAU015769-PA"/>
    <property type="gene ID" value="SCAU015769"/>
</dbReference>
<evidence type="ECO:0000256" key="4">
    <source>
        <dbReference type="ARBA" id="ARBA00022670"/>
    </source>
</evidence>
<name>A0A1I8QC21_STOCA</name>
<proteinExistence type="inferred from homology"/>
<dbReference type="AlphaFoldDB" id="A0A1I8QC21"/>
<dbReference type="InterPro" id="IPR042089">
    <property type="entry name" value="Peptidase_M13_dom_2"/>
</dbReference>
<evidence type="ECO:0000259" key="10">
    <source>
        <dbReference type="Pfam" id="PF01431"/>
    </source>
</evidence>
<feature type="domain" description="Peptidase M13 N-terminal" evidence="11">
    <location>
        <begin position="88"/>
        <end position="456"/>
    </location>
</feature>
<comment type="subcellular location">
    <subcellularLocation>
        <location evidence="2">Cell membrane</location>
        <topology evidence="2">Single-pass type II membrane protein</topology>
    </subcellularLocation>
</comment>
<dbReference type="PROSITE" id="PS51885">
    <property type="entry name" value="NEPRILYSIN"/>
    <property type="match status" value="1"/>
</dbReference>
<dbReference type="Proteomes" id="UP000095300">
    <property type="component" value="Unassembled WGS sequence"/>
</dbReference>
<dbReference type="InterPro" id="IPR000718">
    <property type="entry name" value="Peptidase_M13"/>
</dbReference>
<evidence type="ECO:0008006" key="14">
    <source>
        <dbReference type="Google" id="ProtNLM"/>
    </source>
</evidence>
<organism evidence="12 13">
    <name type="scientific">Stomoxys calcitrans</name>
    <name type="common">Stable fly</name>
    <name type="synonym">Conops calcitrans</name>
    <dbReference type="NCBI Taxonomy" id="35570"/>
    <lineage>
        <taxon>Eukaryota</taxon>
        <taxon>Metazoa</taxon>
        <taxon>Ecdysozoa</taxon>
        <taxon>Arthropoda</taxon>
        <taxon>Hexapoda</taxon>
        <taxon>Insecta</taxon>
        <taxon>Pterygota</taxon>
        <taxon>Neoptera</taxon>
        <taxon>Endopterygota</taxon>
        <taxon>Diptera</taxon>
        <taxon>Brachycera</taxon>
        <taxon>Muscomorpha</taxon>
        <taxon>Muscoidea</taxon>
        <taxon>Muscidae</taxon>
        <taxon>Stomoxys</taxon>
    </lineage>
</organism>
<gene>
    <name evidence="12" type="primary">106084047</name>
</gene>
<dbReference type="GO" id="GO:0016485">
    <property type="term" value="P:protein processing"/>
    <property type="evidence" value="ECO:0007669"/>
    <property type="project" value="TreeGrafter"/>
</dbReference>
<dbReference type="PANTHER" id="PTHR11733">
    <property type="entry name" value="ZINC METALLOPROTEASE FAMILY M13 NEPRILYSIN-RELATED"/>
    <property type="match status" value="1"/>
</dbReference>
<protein>
    <recommendedName>
        <fullName evidence="14">Peptidase M13 C-terminal domain-containing protein</fullName>
    </recommendedName>
</protein>
<dbReference type="PANTHER" id="PTHR11733:SF241">
    <property type="entry name" value="GH26575P-RELATED"/>
    <property type="match status" value="1"/>
</dbReference>
<dbReference type="InterPro" id="IPR008753">
    <property type="entry name" value="Peptidase_M13_N"/>
</dbReference>
<reference evidence="12" key="1">
    <citation type="submission" date="2020-05" db="UniProtKB">
        <authorList>
            <consortium name="EnsemblMetazoa"/>
        </authorList>
    </citation>
    <scope>IDENTIFICATION</scope>
    <source>
        <strain evidence="12">USDA</strain>
    </source>
</reference>
<keyword evidence="13" id="KW-1185">Reference proteome</keyword>
<feature type="chain" id="PRO_5009328059" description="Peptidase M13 C-terminal domain-containing protein" evidence="9">
    <location>
        <begin position="21"/>
        <end position="737"/>
    </location>
</feature>
<dbReference type="SUPFAM" id="SSF55486">
    <property type="entry name" value="Metalloproteases ('zincins'), catalytic domain"/>
    <property type="match status" value="1"/>
</dbReference>
<dbReference type="Pfam" id="PF01431">
    <property type="entry name" value="Peptidase_M13"/>
    <property type="match status" value="1"/>
</dbReference>
<dbReference type="InterPro" id="IPR024079">
    <property type="entry name" value="MetalloPept_cat_dom_sf"/>
</dbReference>
<evidence type="ECO:0000313" key="13">
    <source>
        <dbReference type="Proteomes" id="UP000095300"/>
    </source>
</evidence>
<dbReference type="KEGG" id="scac:106084047"/>
<accession>A0A1I8QC21</accession>
<comment type="cofactor">
    <cofactor evidence="1">
        <name>Zn(2+)</name>
        <dbReference type="ChEBI" id="CHEBI:29105"/>
    </cofactor>
</comment>
<dbReference type="GO" id="GO:0046872">
    <property type="term" value="F:metal ion binding"/>
    <property type="evidence" value="ECO:0007669"/>
    <property type="project" value="UniProtKB-KW"/>
</dbReference>
<dbReference type="Gene3D" id="1.10.1380.10">
    <property type="entry name" value="Neutral endopeptidase , domain2"/>
    <property type="match status" value="1"/>
</dbReference>
<dbReference type="CDD" id="cd08662">
    <property type="entry name" value="M13"/>
    <property type="match status" value="1"/>
</dbReference>
<evidence type="ECO:0000256" key="7">
    <source>
        <dbReference type="ARBA" id="ARBA00022833"/>
    </source>
</evidence>
<keyword evidence="4" id="KW-0645">Protease</keyword>
<evidence type="ECO:0000313" key="12">
    <source>
        <dbReference type="EnsemblMetazoa" id="SCAU015769-PA"/>
    </source>
</evidence>
<evidence type="ECO:0000256" key="3">
    <source>
        <dbReference type="ARBA" id="ARBA00007357"/>
    </source>
</evidence>